<proteinExistence type="predicted"/>
<keyword evidence="1" id="KW-1133">Transmembrane helix</keyword>
<evidence type="ECO:0008006" key="4">
    <source>
        <dbReference type="Google" id="ProtNLM"/>
    </source>
</evidence>
<feature type="transmembrane region" description="Helical" evidence="1">
    <location>
        <begin position="31"/>
        <end position="48"/>
    </location>
</feature>
<sequence>MNVLKKVNFIFAIIGIGLVVLYFFIEDVQIPKYGIFSFLLVTFLLLGIEKVKDQHDRSGYLYVVTAIVMSLVVIKELVNVL</sequence>
<protein>
    <recommendedName>
        <fullName evidence="4">DUF3953 domain-containing protein</fullName>
    </recommendedName>
</protein>
<evidence type="ECO:0000313" key="3">
    <source>
        <dbReference type="Proteomes" id="UP000450457"/>
    </source>
</evidence>
<reference evidence="2 3" key="1">
    <citation type="submission" date="2019-11" db="EMBL/GenBank/DDBJ databases">
        <title>Genome sequences of 17 halophilic strains isolated from different environments.</title>
        <authorList>
            <person name="Furrow R.E."/>
        </authorList>
    </citation>
    <scope>NUCLEOTIDE SEQUENCE [LARGE SCALE GENOMIC DNA]</scope>
    <source>
        <strain evidence="2 3">SL-4</strain>
    </source>
</reference>
<keyword evidence="1" id="KW-0472">Membrane</keyword>
<evidence type="ECO:0000256" key="1">
    <source>
        <dbReference type="SAM" id="Phobius"/>
    </source>
</evidence>
<dbReference type="Proteomes" id="UP000450457">
    <property type="component" value="Unassembled WGS sequence"/>
</dbReference>
<feature type="transmembrane region" description="Helical" evidence="1">
    <location>
        <begin position="60"/>
        <end position="78"/>
    </location>
</feature>
<dbReference type="EMBL" id="WMFA01000004">
    <property type="protein sequence ID" value="MYL71579.1"/>
    <property type="molecule type" value="Genomic_DNA"/>
</dbReference>
<keyword evidence="1" id="KW-0812">Transmembrane</keyword>
<accession>A0A845FCI6</accession>
<evidence type="ECO:0000313" key="2">
    <source>
        <dbReference type="EMBL" id="MYL71579.1"/>
    </source>
</evidence>
<name>A0A845FCI6_9BACI</name>
<dbReference type="RefSeq" id="WP_160914363.1">
    <property type="nucleotide sequence ID" value="NZ_WMFA01000004.1"/>
</dbReference>
<dbReference type="GeneID" id="78007724"/>
<organism evidence="2 3">
    <name type="scientific">Halobacillus litoralis</name>
    <dbReference type="NCBI Taxonomy" id="45668"/>
    <lineage>
        <taxon>Bacteria</taxon>
        <taxon>Bacillati</taxon>
        <taxon>Bacillota</taxon>
        <taxon>Bacilli</taxon>
        <taxon>Bacillales</taxon>
        <taxon>Bacillaceae</taxon>
        <taxon>Halobacillus</taxon>
    </lineage>
</organism>
<feature type="transmembrane region" description="Helical" evidence="1">
    <location>
        <begin position="7"/>
        <end position="25"/>
    </location>
</feature>
<gene>
    <name evidence="2" type="ORF">GLW00_11985</name>
</gene>
<dbReference type="AlphaFoldDB" id="A0A845FCI6"/>
<dbReference type="OrthoDB" id="2942722at2"/>
<comment type="caution">
    <text evidence="2">The sequence shown here is derived from an EMBL/GenBank/DDBJ whole genome shotgun (WGS) entry which is preliminary data.</text>
</comment>